<dbReference type="Proteomes" id="UP000077202">
    <property type="component" value="Unassembled WGS sequence"/>
</dbReference>
<keyword evidence="3" id="KW-1133">Transmembrane helix</keyword>
<dbReference type="AlphaFoldDB" id="A0A176VY89"/>
<dbReference type="EMBL" id="LVLJ01002341">
    <property type="protein sequence ID" value="OAE25321.1"/>
    <property type="molecule type" value="Genomic_DNA"/>
</dbReference>
<sequence length="97" mass="10332">MGLMCVAAAILIAVAVLNIYGFDNDHTNTRETFTGVLCAIAGVCMYFSPLLVMIPNGMGVILGLVQLILYAVYRKQVDLGKSTDAESAVQVEHAEAP</sequence>
<protein>
    <recommendedName>
        <fullName evidence="6">Bidirectional sugar transporter SWEET</fullName>
    </recommendedName>
</protein>
<keyword evidence="5" id="KW-1185">Reference proteome</keyword>
<proteinExistence type="predicted"/>
<reference evidence="4" key="1">
    <citation type="submission" date="2016-03" db="EMBL/GenBank/DDBJ databases">
        <title>Mechanisms controlling the formation of the plant cell surface in tip-growing cells are functionally conserved among land plants.</title>
        <authorList>
            <person name="Honkanen S."/>
            <person name="Jones V.A."/>
            <person name="Morieri G."/>
            <person name="Champion C."/>
            <person name="Hetherington A.J."/>
            <person name="Kelly S."/>
            <person name="Saint-Marcoux D."/>
            <person name="Proust H."/>
            <person name="Prescott H."/>
            <person name="Dolan L."/>
        </authorList>
    </citation>
    <scope>NUCLEOTIDE SEQUENCE [LARGE SCALE GENOMIC DNA]</scope>
    <source>
        <tissue evidence="4">Whole gametophyte</tissue>
    </source>
</reference>
<evidence type="ECO:0000313" key="4">
    <source>
        <dbReference type="EMBL" id="OAE25321.1"/>
    </source>
</evidence>
<organism evidence="4 5">
    <name type="scientific">Marchantia polymorpha subsp. ruderalis</name>
    <dbReference type="NCBI Taxonomy" id="1480154"/>
    <lineage>
        <taxon>Eukaryota</taxon>
        <taxon>Viridiplantae</taxon>
        <taxon>Streptophyta</taxon>
        <taxon>Embryophyta</taxon>
        <taxon>Marchantiophyta</taxon>
        <taxon>Marchantiopsida</taxon>
        <taxon>Marchantiidae</taxon>
        <taxon>Marchantiales</taxon>
        <taxon>Marchantiaceae</taxon>
        <taxon>Marchantia</taxon>
    </lineage>
</organism>
<keyword evidence="2" id="KW-1003">Cell membrane</keyword>
<keyword evidence="3" id="KW-0812">Transmembrane</keyword>
<dbReference type="GO" id="GO:0051119">
    <property type="term" value="F:sugar transmembrane transporter activity"/>
    <property type="evidence" value="ECO:0007669"/>
    <property type="project" value="InterPro"/>
</dbReference>
<feature type="transmembrane region" description="Helical" evidence="3">
    <location>
        <begin position="45"/>
        <end position="73"/>
    </location>
</feature>
<evidence type="ECO:0000256" key="3">
    <source>
        <dbReference type="SAM" id="Phobius"/>
    </source>
</evidence>
<evidence type="ECO:0000256" key="2">
    <source>
        <dbReference type="ARBA" id="ARBA00022475"/>
    </source>
</evidence>
<name>A0A176VY89_MARPO</name>
<gene>
    <name evidence="4" type="ORF">AXG93_4620s1350</name>
</gene>
<comment type="subcellular location">
    <subcellularLocation>
        <location evidence="1">Cell membrane</location>
        <topology evidence="1">Multi-pass membrane protein</topology>
    </subcellularLocation>
</comment>
<dbReference type="InterPro" id="IPR047664">
    <property type="entry name" value="SWEET"/>
</dbReference>
<dbReference type="PANTHER" id="PTHR10791:SF30">
    <property type="entry name" value="SUGAR TRANSPORTER SWEET1"/>
    <property type="match status" value="1"/>
</dbReference>
<dbReference type="GO" id="GO:0005886">
    <property type="term" value="C:plasma membrane"/>
    <property type="evidence" value="ECO:0007669"/>
    <property type="project" value="UniProtKB-SubCell"/>
</dbReference>
<evidence type="ECO:0008006" key="6">
    <source>
        <dbReference type="Google" id="ProtNLM"/>
    </source>
</evidence>
<dbReference type="PANTHER" id="PTHR10791">
    <property type="entry name" value="RAG1-ACTIVATING PROTEIN 1"/>
    <property type="match status" value="1"/>
</dbReference>
<evidence type="ECO:0000256" key="1">
    <source>
        <dbReference type="ARBA" id="ARBA00004651"/>
    </source>
</evidence>
<accession>A0A176VY89</accession>
<evidence type="ECO:0000313" key="5">
    <source>
        <dbReference type="Proteomes" id="UP000077202"/>
    </source>
</evidence>
<comment type="caution">
    <text evidence="4">The sequence shown here is derived from an EMBL/GenBank/DDBJ whole genome shotgun (WGS) entry which is preliminary data.</text>
</comment>
<keyword evidence="3" id="KW-0472">Membrane</keyword>